<feature type="transmembrane region" description="Helical" evidence="1">
    <location>
        <begin position="42"/>
        <end position="59"/>
    </location>
</feature>
<keyword evidence="1" id="KW-0472">Membrane</keyword>
<dbReference type="RefSeq" id="WP_143849893.1">
    <property type="nucleotide sequence ID" value="NZ_VLXZ01000011.1"/>
</dbReference>
<dbReference type="OrthoDB" id="327939at2"/>
<accession>A0A553ZVI3</accession>
<keyword evidence="1" id="KW-0812">Transmembrane</keyword>
<evidence type="ECO:0000313" key="3">
    <source>
        <dbReference type="Proteomes" id="UP000318521"/>
    </source>
</evidence>
<feature type="transmembrane region" description="Helical" evidence="1">
    <location>
        <begin position="99"/>
        <end position="119"/>
    </location>
</feature>
<protein>
    <recommendedName>
        <fullName evidence="4">DoxX family membrane protein</fullName>
    </recommendedName>
</protein>
<dbReference type="Proteomes" id="UP000318521">
    <property type="component" value="Unassembled WGS sequence"/>
</dbReference>
<dbReference type="PANTHER" id="PTHR36974">
    <property type="entry name" value="MEMBRANE PROTEIN-RELATED"/>
    <property type="match status" value="1"/>
</dbReference>
<organism evidence="2 3">
    <name type="scientific">Alkalicoccobacillus porphyridii</name>
    <dbReference type="NCBI Taxonomy" id="2597270"/>
    <lineage>
        <taxon>Bacteria</taxon>
        <taxon>Bacillati</taxon>
        <taxon>Bacillota</taxon>
        <taxon>Bacilli</taxon>
        <taxon>Bacillales</taxon>
        <taxon>Bacillaceae</taxon>
        <taxon>Alkalicoccobacillus</taxon>
    </lineage>
</organism>
<sequence length="123" mass="14269">MVRLILLYAFALLFIVAGIAHFTLDDGFARMFPEWVPFKYPIVYITGVMEWILAIMLLIKRTRRVAGILTAIYLVAVFPANIYMAIAEIPAPWETYTDPLILWIRFLFQPLLICWVLFVSKKA</sequence>
<name>A0A553ZVI3_9BACI</name>
<evidence type="ECO:0000313" key="2">
    <source>
        <dbReference type="EMBL" id="TSB45467.1"/>
    </source>
</evidence>
<feature type="transmembrane region" description="Helical" evidence="1">
    <location>
        <begin position="66"/>
        <end position="87"/>
    </location>
</feature>
<reference evidence="2 3" key="1">
    <citation type="submission" date="2019-07" db="EMBL/GenBank/DDBJ databases">
        <authorList>
            <person name="Park Y.J."/>
            <person name="Jeong S.E."/>
            <person name="Jung H.S."/>
        </authorList>
    </citation>
    <scope>NUCLEOTIDE SEQUENCE [LARGE SCALE GENOMIC DNA]</scope>
    <source>
        <strain evidence="3">P16(2019)</strain>
    </source>
</reference>
<proteinExistence type="predicted"/>
<dbReference type="PANTHER" id="PTHR36974:SF1">
    <property type="entry name" value="DOXX FAMILY MEMBRANE PROTEIN"/>
    <property type="match status" value="1"/>
</dbReference>
<dbReference type="EMBL" id="VLXZ01000011">
    <property type="protein sequence ID" value="TSB45467.1"/>
    <property type="molecule type" value="Genomic_DNA"/>
</dbReference>
<dbReference type="AlphaFoldDB" id="A0A553ZVI3"/>
<evidence type="ECO:0008006" key="4">
    <source>
        <dbReference type="Google" id="ProtNLM"/>
    </source>
</evidence>
<gene>
    <name evidence="2" type="ORF">FN960_16165</name>
</gene>
<keyword evidence="3" id="KW-1185">Reference proteome</keyword>
<keyword evidence="1" id="KW-1133">Transmembrane helix</keyword>
<evidence type="ECO:0000256" key="1">
    <source>
        <dbReference type="SAM" id="Phobius"/>
    </source>
</evidence>
<comment type="caution">
    <text evidence="2">The sequence shown here is derived from an EMBL/GenBank/DDBJ whole genome shotgun (WGS) entry which is preliminary data.</text>
</comment>